<dbReference type="RefSeq" id="WP_207222589.1">
    <property type="nucleotide sequence ID" value="NZ_SGWQ01000003.1"/>
</dbReference>
<gene>
    <name evidence="2" type="ORF">EV193_103249</name>
</gene>
<dbReference type="EMBL" id="SGWQ01000003">
    <property type="protein sequence ID" value="RZS40934.1"/>
    <property type="molecule type" value="Genomic_DNA"/>
</dbReference>
<evidence type="ECO:0000256" key="1">
    <source>
        <dbReference type="ARBA" id="ARBA00022833"/>
    </source>
</evidence>
<dbReference type="Pfam" id="PF02585">
    <property type="entry name" value="PIG-L"/>
    <property type="match status" value="1"/>
</dbReference>
<sequence length="220" mass="23724">MGRVLSLIPGPVRRLAVLGAHCDDVAIGAGGTLLDLCRRMPGVRVEALVLTGGGTGREAEERAALGKFCPGAELNVRVLELPDGWVTGHWAAAKEAVEDLRAVIDPDLVIGPAKCDAHADHRTLAGIVPSAFRDHLTLGYEIVKWEGDLGQPSAYYPLTGDLVREKSDLLHEHYPSQAAKPWFDGETFLGLARVRGVQCRARYAEAFYVDKVVIGAPPRD</sequence>
<dbReference type="Gene3D" id="3.40.50.10320">
    <property type="entry name" value="LmbE-like"/>
    <property type="match status" value="1"/>
</dbReference>
<organism evidence="2 3">
    <name type="scientific">Herbihabitans rhizosphaerae</name>
    <dbReference type="NCBI Taxonomy" id="1872711"/>
    <lineage>
        <taxon>Bacteria</taxon>
        <taxon>Bacillati</taxon>
        <taxon>Actinomycetota</taxon>
        <taxon>Actinomycetes</taxon>
        <taxon>Pseudonocardiales</taxon>
        <taxon>Pseudonocardiaceae</taxon>
        <taxon>Herbihabitans</taxon>
    </lineage>
</organism>
<comment type="caution">
    <text evidence="2">The sequence shown here is derived from an EMBL/GenBank/DDBJ whole genome shotgun (WGS) entry which is preliminary data.</text>
</comment>
<protein>
    <submittedName>
        <fullName evidence="2">LmbE family N-acetylglucosaminyl deacetylase</fullName>
    </submittedName>
</protein>
<proteinExistence type="predicted"/>
<dbReference type="InterPro" id="IPR024078">
    <property type="entry name" value="LmbE-like_dom_sf"/>
</dbReference>
<keyword evidence="1" id="KW-0862">Zinc</keyword>
<dbReference type="PANTHER" id="PTHR12993">
    <property type="entry name" value="N-ACETYLGLUCOSAMINYL-PHOSPHATIDYLINOSITOL DE-N-ACETYLASE-RELATED"/>
    <property type="match status" value="1"/>
</dbReference>
<dbReference type="Proteomes" id="UP000294257">
    <property type="component" value="Unassembled WGS sequence"/>
</dbReference>
<name>A0A4Q7KW09_9PSEU</name>
<dbReference type="PANTHER" id="PTHR12993:SF30">
    <property type="entry name" value="N-ACETYL-ALPHA-D-GLUCOSAMINYL L-MALATE DEACETYLASE 1"/>
    <property type="match status" value="1"/>
</dbReference>
<evidence type="ECO:0000313" key="2">
    <source>
        <dbReference type="EMBL" id="RZS40934.1"/>
    </source>
</evidence>
<accession>A0A4Q7KW09</accession>
<keyword evidence="3" id="KW-1185">Reference proteome</keyword>
<dbReference type="InterPro" id="IPR003737">
    <property type="entry name" value="GlcNAc_PI_deacetylase-related"/>
</dbReference>
<reference evidence="2 3" key="1">
    <citation type="submission" date="2019-02" db="EMBL/GenBank/DDBJ databases">
        <title>Genomic Encyclopedia of Type Strains, Phase IV (KMG-IV): sequencing the most valuable type-strain genomes for metagenomic binning, comparative biology and taxonomic classification.</title>
        <authorList>
            <person name="Goeker M."/>
        </authorList>
    </citation>
    <scope>NUCLEOTIDE SEQUENCE [LARGE SCALE GENOMIC DNA]</scope>
    <source>
        <strain evidence="2 3">DSM 101727</strain>
    </source>
</reference>
<dbReference type="AlphaFoldDB" id="A0A4Q7KW09"/>
<dbReference type="GO" id="GO:0016811">
    <property type="term" value="F:hydrolase activity, acting on carbon-nitrogen (but not peptide) bonds, in linear amides"/>
    <property type="evidence" value="ECO:0007669"/>
    <property type="project" value="TreeGrafter"/>
</dbReference>
<dbReference type="GO" id="GO:0016137">
    <property type="term" value="P:glycoside metabolic process"/>
    <property type="evidence" value="ECO:0007669"/>
    <property type="project" value="UniProtKB-ARBA"/>
</dbReference>
<dbReference type="SUPFAM" id="SSF102588">
    <property type="entry name" value="LmbE-like"/>
    <property type="match status" value="1"/>
</dbReference>
<evidence type="ECO:0000313" key="3">
    <source>
        <dbReference type="Proteomes" id="UP000294257"/>
    </source>
</evidence>